<feature type="compositionally biased region" description="Polar residues" evidence="1">
    <location>
        <begin position="198"/>
        <end position="208"/>
    </location>
</feature>
<feature type="compositionally biased region" description="Basic and acidic residues" evidence="1">
    <location>
        <begin position="508"/>
        <end position="547"/>
    </location>
</feature>
<reference evidence="2 3" key="1">
    <citation type="journal article" date="2016" name="Mol. Biol. Evol.">
        <title>Comparative Genomics of Early-Diverging Mushroom-Forming Fungi Provides Insights into the Origins of Lignocellulose Decay Capabilities.</title>
        <authorList>
            <person name="Nagy L.G."/>
            <person name="Riley R."/>
            <person name="Tritt A."/>
            <person name="Adam C."/>
            <person name="Daum C."/>
            <person name="Floudas D."/>
            <person name="Sun H."/>
            <person name="Yadav J.S."/>
            <person name="Pangilinan J."/>
            <person name="Larsson K.H."/>
            <person name="Matsuura K."/>
            <person name="Barry K."/>
            <person name="Labutti K."/>
            <person name="Kuo R."/>
            <person name="Ohm R.A."/>
            <person name="Bhattacharya S.S."/>
            <person name="Shirouzu T."/>
            <person name="Yoshinaga Y."/>
            <person name="Martin F.M."/>
            <person name="Grigoriev I.V."/>
            <person name="Hibbett D.S."/>
        </authorList>
    </citation>
    <scope>NUCLEOTIDE SEQUENCE [LARGE SCALE GENOMIC DNA]</scope>
    <source>
        <strain evidence="2 3">CBS 109695</strain>
    </source>
</reference>
<feature type="region of interest" description="Disordered" evidence="1">
    <location>
        <begin position="1"/>
        <end position="794"/>
    </location>
</feature>
<feature type="compositionally biased region" description="Polar residues" evidence="1">
    <location>
        <begin position="85"/>
        <end position="94"/>
    </location>
</feature>
<gene>
    <name evidence="2" type="ORF">FIBSPDRAFT_957108</name>
</gene>
<proteinExistence type="predicted"/>
<evidence type="ECO:0000313" key="2">
    <source>
        <dbReference type="EMBL" id="KZP17483.1"/>
    </source>
</evidence>
<keyword evidence="3" id="KW-1185">Reference proteome</keyword>
<name>A0A166G556_9AGAM</name>
<dbReference type="AlphaFoldDB" id="A0A166G556"/>
<accession>A0A166G556</accession>
<feature type="compositionally biased region" description="Basic and acidic residues" evidence="1">
    <location>
        <begin position="583"/>
        <end position="624"/>
    </location>
</feature>
<sequence>MSSNYDVRQSLLDDDSPPASVLGPSRSPSPSSGGLMTDQSRTKRTPLPPQAARFMQVVSTRKPDGPPALSVPPPPRANEGGIAPRNSNFDNNLPSGPRRQPQAGRDISDTFDSRQPPSGPLTGRPRRDDLPFPSVDSMSRGIHMMDVDPPAPHPPKPAPIRTADTPIRANSGMYADREQHRMDQGNAADAPRGPKAMINNNRVSSHSVQPPFAGSPTTTPTTPYYPQRPVGSNVKFDRSPPSHTISGQGYQVHEPVYPPPGGRRGMPTERGQNGSRPGTRGPGNGFDAADLREHAPTRDNQPPPHATQPQLAFSGSNSVPIGNRKGPPSGPGPQTGINPRSRGRFGPPITTQVDPSHSLQEFPTSSISQHSYGDIAKSPLVVPRRPTDMPPRRQSFGDPARPPLIRRPISPVDSFNSSAPSGRPHGDNWLSNTEPSHRPRDMTPRTWAPRQAEASYGQIDPMRVDDAYRAPTPTSHHNSSSTPWATDRHRQSGQYQADKHQTTAPYNEHSRYEEAGMGEPRPRRGELEDVNRQQDRRVPSGQYERRGMSPTLDSRIGAPPPPRRFPEESIGSHRNTSVSPTTLRRDTFNDREIYPEATRRTNYTDDHDRAPQAWRREQQSKEDQPSPPPVVPVHLDRARAFEQDTNPDLPRHSKPVRIRRPPPSPPRVSSQSEAYSMPSEAMVDRWAPDGSGRDEEQAREAINSGPRSHVNNHHPRSTPSRRGASLLDRLSTDMPSASLVDRVHIPSKRHRDEIAGDDTPGDYEYEDGPADPSQRRGAVPRRMKVRRGRRGGGP</sequence>
<feature type="compositionally biased region" description="Low complexity" evidence="1">
    <location>
        <begin position="471"/>
        <end position="483"/>
    </location>
</feature>
<feature type="compositionally biased region" description="Basic residues" evidence="1">
    <location>
        <begin position="778"/>
        <end position="794"/>
    </location>
</feature>
<dbReference type="OrthoDB" id="3056646at2759"/>
<organism evidence="2 3">
    <name type="scientific">Athelia psychrophila</name>
    <dbReference type="NCBI Taxonomy" id="1759441"/>
    <lineage>
        <taxon>Eukaryota</taxon>
        <taxon>Fungi</taxon>
        <taxon>Dikarya</taxon>
        <taxon>Basidiomycota</taxon>
        <taxon>Agaricomycotina</taxon>
        <taxon>Agaricomycetes</taxon>
        <taxon>Agaricomycetidae</taxon>
        <taxon>Atheliales</taxon>
        <taxon>Atheliaceae</taxon>
        <taxon>Athelia</taxon>
    </lineage>
</organism>
<dbReference type="EMBL" id="KV417582">
    <property type="protein sequence ID" value="KZP17483.1"/>
    <property type="molecule type" value="Genomic_DNA"/>
</dbReference>
<evidence type="ECO:0000256" key="1">
    <source>
        <dbReference type="SAM" id="MobiDB-lite"/>
    </source>
</evidence>
<feature type="compositionally biased region" description="Basic and acidic residues" evidence="1">
    <location>
        <begin position="682"/>
        <end position="699"/>
    </location>
</feature>
<dbReference type="STRING" id="436010.A0A166G556"/>
<feature type="compositionally biased region" description="Low complexity" evidence="1">
    <location>
        <begin position="23"/>
        <end position="34"/>
    </location>
</feature>
<feature type="compositionally biased region" description="Polar residues" evidence="1">
    <location>
        <begin position="349"/>
        <end position="371"/>
    </location>
</feature>
<feature type="compositionally biased region" description="Pro residues" evidence="1">
    <location>
        <begin position="149"/>
        <end position="158"/>
    </location>
</feature>
<feature type="compositionally biased region" description="Acidic residues" evidence="1">
    <location>
        <begin position="755"/>
        <end position="769"/>
    </location>
</feature>
<evidence type="ECO:0000313" key="3">
    <source>
        <dbReference type="Proteomes" id="UP000076532"/>
    </source>
</evidence>
<feature type="compositionally biased region" description="Low complexity" evidence="1">
    <location>
        <begin position="216"/>
        <end position="225"/>
    </location>
</feature>
<dbReference type="Proteomes" id="UP000076532">
    <property type="component" value="Unassembled WGS sequence"/>
</dbReference>
<feature type="compositionally biased region" description="Pro residues" evidence="1">
    <location>
        <begin position="65"/>
        <end position="76"/>
    </location>
</feature>
<feature type="compositionally biased region" description="Polar residues" evidence="1">
    <location>
        <begin position="307"/>
        <end position="320"/>
    </location>
</feature>
<protein>
    <submittedName>
        <fullName evidence="2">Uncharacterized protein</fullName>
    </submittedName>
</protein>
<feature type="compositionally biased region" description="Polar residues" evidence="1">
    <location>
        <begin position="572"/>
        <end position="582"/>
    </location>
</feature>